<protein>
    <submittedName>
        <fullName evidence="2">Methyltransferase type 11</fullName>
    </submittedName>
</protein>
<dbReference type="PANTHER" id="PTHR43861:SF1">
    <property type="entry name" value="TRANS-ACONITATE 2-METHYLTRANSFERASE"/>
    <property type="match status" value="1"/>
</dbReference>
<accession>A1B6C3</accession>
<proteinExistence type="predicted"/>
<dbReference type="eggNOG" id="COG2227">
    <property type="taxonomic scope" value="Bacteria"/>
</dbReference>
<dbReference type="PANTHER" id="PTHR43861">
    <property type="entry name" value="TRANS-ACONITATE 2-METHYLTRANSFERASE-RELATED"/>
    <property type="match status" value="1"/>
</dbReference>
<dbReference type="GO" id="GO:0008757">
    <property type="term" value="F:S-adenosylmethionine-dependent methyltransferase activity"/>
    <property type="evidence" value="ECO:0007669"/>
    <property type="project" value="InterPro"/>
</dbReference>
<name>A1B6C3_PARDP</name>
<dbReference type="CDD" id="cd02440">
    <property type="entry name" value="AdoMet_MTases"/>
    <property type="match status" value="1"/>
</dbReference>
<dbReference type="Pfam" id="PF08241">
    <property type="entry name" value="Methyltransf_11"/>
    <property type="match status" value="1"/>
</dbReference>
<keyword evidence="2" id="KW-0489">Methyltransferase</keyword>
<dbReference type="HOGENOM" id="CLU_037990_4_1_5"/>
<reference evidence="3" key="1">
    <citation type="submission" date="2006-12" db="EMBL/GenBank/DDBJ databases">
        <title>Complete sequence of chromosome 2 of Paracoccus denitrificans PD1222.</title>
        <authorList>
            <person name="Copeland A."/>
            <person name="Lucas S."/>
            <person name="Lapidus A."/>
            <person name="Barry K."/>
            <person name="Detter J.C."/>
            <person name="Glavina del Rio T."/>
            <person name="Hammon N."/>
            <person name="Israni S."/>
            <person name="Dalin E."/>
            <person name="Tice H."/>
            <person name="Pitluck S."/>
            <person name="Munk A.C."/>
            <person name="Brettin T."/>
            <person name="Bruce D."/>
            <person name="Han C."/>
            <person name="Tapia R."/>
            <person name="Gilna P."/>
            <person name="Schmutz J."/>
            <person name="Larimer F."/>
            <person name="Land M."/>
            <person name="Hauser L."/>
            <person name="Kyrpides N."/>
            <person name="Lykidis A."/>
            <person name="Spiro S."/>
            <person name="Richardson D.J."/>
            <person name="Moir J.W.B."/>
            <person name="Ferguson S.J."/>
            <person name="van Spanning R.J.M."/>
            <person name="Richardson P."/>
        </authorList>
    </citation>
    <scope>NUCLEOTIDE SEQUENCE [LARGE SCALE GENOMIC DNA]</scope>
    <source>
        <strain evidence="3">Pd 1222</strain>
    </source>
</reference>
<evidence type="ECO:0000259" key="1">
    <source>
        <dbReference type="Pfam" id="PF08241"/>
    </source>
</evidence>
<dbReference type="Gene3D" id="3.40.50.150">
    <property type="entry name" value="Vaccinia Virus protein VP39"/>
    <property type="match status" value="1"/>
</dbReference>
<organism evidence="2 3">
    <name type="scientific">Paracoccus denitrificans (strain Pd 1222)</name>
    <dbReference type="NCBI Taxonomy" id="318586"/>
    <lineage>
        <taxon>Bacteria</taxon>
        <taxon>Pseudomonadati</taxon>
        <taxon>Pseudomonadota</taxon>
        <taxon>Alphaproteobacteria</taxon>
        <taxon>Rhodobacterales</taxon>
        <taxon>Paracoccaceae</taxon>
        <taxon>Paracoccus</taxon>
    </lineage>
</organism>
<dbReference type="Proteomes" id="UP000000361">
    <property type="component" value="Chromosome 2"/>
</dbReference>
<feature type="domain" description="Methyltransferase type 11" evidence="1">
    <location>
        <begin position="51"/>
        <end position="145"/>
    </location>
</feature>
<gene>
    <name evidence="2" type="ordered locus">Pden_2984</name>
</gene>
<dbReference type="AlphaFoldDB" id="A1B6C3"/>
<dbReference type="KEGG" id="pde:Pden_2984"/>
<dbReference type="InterPro" id="IPR029063">
    <property type="entry name" value="SAM-dependent_MTases_sf"/>
</dbReference>
<evidence type="ECO:0000313" key="2">
    <source>
        <dbReference type="EMBL" id="ABL71067.1"/>
    </source>
</evidence>
<keyword evidence="2" id="KW-0808">Transferase</keyword>
<dbReference type="EMBL" id="CP000490">
    <property type="protein sequence ID" value="ABL71067.1"/>
    <property type="molecule type" value="Genomic_DNA"/>
</dbReference>
<sequence>MSVAPKTAAAMTVHWDGRAHRFEGAASHNRDRDAWRDVLAAAVGQGAQRVVDLGCGTGACAVLLAGMGHHVTGVDGSSAMLAEARRAAARDGVHVDFIHADMDQCGLANGAADVVTLRNVLWTLEDPAEALHLAARLLRPGGKVLVSDGVWRRNPDPTMADLAAHLPNACGVSEVEARDWLCGAGFGGITVWHDRFVHHPYGGLYDEPETPIPFFVLTAIRAEATRS</sequence>
<keyword evidence="3" id="KW-1185">Reference proteome</keyword>
<dbReference type="EnsemblBacteria" id="ABL71067">
    <property type="protein sequence ID" value="ABL71067"/>
    <property type="gene ID" value="Pden_2984"/>
</dbReference>
<dbReference type="SUPFAM" id="SSF53335">
    <property type="entry name" value="S-adenosyl-L-methionine-dependent methyltransferases"/>
    <property type="match status" value="1"/>
</dbReference>
<dbReference type="STRING" id="318586.Pden_2984"/>
<evidence type="ECO:0000313" key="3">
    <source>
        <dbReference type="Proteomes" id="UP000000361"/>
    </source>
</evidence>
<dbReference type="GO" id="GO:0032259">
    <property type="term" value="P:methylation"/>
    <property type="evidence" value="ECO:0007669"/>
    <property type="project" value="UniProtKB-KW"/>
</dbReference>
<dbReference type="InterPro" id="IPR013216">
    <property type="entry name" value="Methyltransf_11"/>
</dbReference>